<evidence type="ECO:0000256" key="1">
    <source>
        <dbReference type="RuleBase" id="RU000363"/>
    </source>
</evidence>
<dbReference type="VEuPathDB" id="FungiDB:MPH_03670"/>
<sequence length="300" mass="31893">MTSYPPKAPEIGANFTKTLHGDTYAAINPAQHADLKRRSVFITGASAGVGLATAKACAAAGCTRIALAANAGMEGIEAAVSSAAPSRSRAALTVLAFTLDVRDADAVAAVAAETAQAFGGALDVLVNNAGYLDKPVAIADSDPDEYWRAFEVNVRGTYLVTRALLPLLLRDGHGLKTVVNVASMGALSLRPGGSAYQTSKWALLKFTEFVMTEYAEKGVLAYAVHPGAILTQLARNLPQEAQEGLTDKPELAGDTIVFLAHKRREWLAGCYISCKWDMPEFLERETEIVEGDKLKVRLVV</sequence>
<evidence type="ECO:0008006" key="4">
    <source>
        <dbReference type="Google" id="ProtNLM"/>
    </source>
</evidence>
<comment type="similarity">
    <text evidence="1">Belongs to the short-chain dehydrogenases/reductases (SDR) family.</text>
</comment>
<dbReference type="CDD" id="cd05233">
    <property type="entry name" value="SDR_c"/>
    <property type="match status" value="1"/>
</dbReference>
<dbReference type="SUPFAM" id="SSF51735">
    <property type="entry name" value="NAD(P)-binding Rossmann-fold domains"/>
    <property type="match status" value="1"/>
</dbReference>
<proteinExistence type="inferred from homology"/>
<dbReference type="STRING" id="1126212.K2SQN3"/>
<dbReference type="InterPro" id="IPR036291">
    <property type="entry name" value="NAD(P)-bd_dom_sf"/>
</dbReference>
<dbReference type="PANTHER" id="PTHR43975">
    <property type="entry name" value="ZGC:101858"/>
    <property type="match status" value="1"/>
</dbReference>
<dbReference type="InterPro" id="IPR002347">
    <property type="entry name" value="SDR_fam"/>
</dbReference>
<dbReference type="PRINTS" id="PR00080">
    <property type="entry name" value="SDRFAMILY"/>
</dbReference>
<organism evidence="2 3">
    <name type="scientific">Macrophomina phaseolina (strain MS6)</name>
    <name type="common">Charcoal rot fungus</name>
    <dbReference type="NCBI Taxonomy" id="1126212"/>
    <lineage>
        <taxon>Eukaryota</taxon>
        <taxon>Fungi</taxon>
        <taxon>Dikarya</taxon>
        <taxon>Ascomycota</taxon>
        <taxon>Pezizomycotina</taxon>
        <taxon>Dothideomycetes</taxon>
        <taxon>Dothideomycetes incertae sedis</taxon>
        <taxon>Botryosphaeriales</taxon>
        <taxon>Botryosphaeriaceae</taxon>
        <taxon>Macrophomina</taxon>
    </lineage>
</organism>
<dbReference type="HOGENOM" id="CLU_010194_8_0_1"/>
<dbReference type="EMBL" id="AHHD01000167">
    <property type="protein sequence ID" value="EKG18980.1"/>
    <property type="molecule type" value="Genomic_DNA"/>
</dbReference>
<dbReference type="eggNOG" id="KOG0725">
    <property type="taxonomic scope" value="Eukaryota"/>
</dbReference>
<dbReference type="PANTHER" id="PTHR43975:SF2">
    <property type="entry name" value="EG:BACR7A4.14 PROTEIN-RELATED"/>
    <property type="match status" value="1"/>
</dbReference>
<dbReference type="Proteomes" id="UP000007129">
    <property type="component" value="Unassembled WGS sequence"/>
</dbReference>
<name>K2SQN3_MACPH</name>
<evidence type="ECO:0000313" key="3">
    <source>
        <dbReference type="Proteomes" id="UP000007129"/>
    </source>
</evidence>
<gene>
    <name evidence="2" type="ORF">MPH_03670</name>
</gene>
<dbReference type="Pfam" id="PF00106">
    <property type="entry name" value="adh_short"/>
    <property type="match status" value="1"/>
</dbReference>
<evidence type="ECO:0000313" key="2">
    <source>
        <dbReference type="EMBL" id="EKG18980.1"/>
    </source>
</evidence>
<dbReference type="PRINTS" id="PR00081">
    <property type="entry name" value="GDHRDH"/>
</dbReference>
<comment type="caution">
    <text evidence="2">The sequence shown here is derived from an EMBL/GenBank/DDBJ whole genome shotgun (WGS) entry which is preliminary data.</text>
</comment>
<dbReference type="InParanoid" id="K2SQN3"/>
<accession>K2SQN3</accession>
<dbReference type="OrthoDB" id="1933717at2759"/>
<reference evidence="2 3" key="1">
    <citation type="journal article" date="2012" name="BMC Genomics">
        <title>Tools to kill: Genome of one of the most destructive plant pathogenic fungi Macrophomina phaseolina.</title>
        <authorList>
            <person name="Islam M.S."/>
            <person name="Haque M.S."/>
            <person name="Islam M.M."/>
            <person name="Emdad E.M."/>
            <person name="Halim A."/>
            <person name="Hossen Q.M.M."/>
            <person name="Hossain M.Z."/>
            <person name="Ahmed B."/>
            <person name="Rahim S."/>
            <person name="Rahman M.S."/>
            <person name="Alam M.M."/>
            <person name="Hou S."/>
            <person name="Wan X."/>
            <person name="Saito J.A."/>
            <person name="Alam M."/>
        </authorList>
    </citation>
    <scope>NUCLEOTIDE SEQUENCE [LARGE SCALE GENOMIC DNA]</scope>
    <source>
        <strain evidence="2 3">MS6</strain>
    </source>
</reference>
<dbReference type="AlphaFoldDB" id="K2SQN3"/>
<dbReference type="Gene3D" id="3.40.50.720">
    <property type="entry name" value="NAD(P)-binding Rossmann-like Domain"/>
    <property type="match status" value="1"/>
</dbReference>
<protein>
    <recommendedName>
        <fullName evidence="4">Short-chain dehydrogenase/reductase SDR</fullName>
    </recommendedName>
</protein>